<feature type="transmembrane region" description="Helical" evidence="2">
    <location>
        <begin position="160"/>
        <end position="179"/>
    </location>
</feature>
<protein>
    <recommendedName>
        <fullName evidence="3">Zinc-ribbon domain-containing protein</fullName>
    </recommendedName>
</protein>
<evidence type="ECO:0000313" key="4">
    <source>
        <dbReference type="EMBL" id="PHU41165.1"/>
    </source>
</evidence>
<reference evidence="4" key="1">
    <citation type="submission" date="2017-10" db="EMBL/GenBank/DDBJ databases">
        <title>Resolving the taxonomy of Roseburia spp., Eubacterium rectale and Agathobacter spp. through phylogenomic analysis.</title>
        <authorList>
            <person name="Sheridan P.O."/>
            <person name="Walker A.W."/>
            <person name="Duncan S.H."/>
            <person name="Scott K.P."/>
            <person name="Toole P.W.O."/>
            <person name="Luis P."/>
            <person name="Flint H.J."/>
        </authorList>
    </citation>
    <scope>NUCLEOTIDE SEQUENCE [LARGE SCALE GENOMIC DNA]</scope>
    <source>
        <strain evidence="4">JK10</strain>
    </source>
</reference>
<gene>
    <name evidence="4" type="ORF">CSX00_02300</name>
</gene>
<keyword evidence="2" id="KW-0812">Transmembrane</keyword>
<evidence type="ECO:0000313" key="5">
    <source>
        <dbReference type="Proteomes" id="UP000224317"/>
    </source>
</evidence>
<feature type="compositionally biased region" description="Acidic residues" evidence="1">
    <location>
        <begin position="61"/>
        <end position="76"/>
    </location>
</feature>
<organism evidence="4 5">
    <name type="scientific">Pseudobutyrivibrio ruminis</name>
    <dbReference type="NCBI Taxonomy" id="46206"/>
    <lineage>
        <taxon>Bacteria</taxon>
        <taxon>Bacillati</taxon>
        <taxon>Bacillota</taxon>
        <taxon>Clostridia</taxon>
        <taxon>Lachnospirales</taxon>
        <taxon>Lachnospiraceae</taxon>
        <taxon>Pseudobutyrivibrio</taxon>
    </lineage>
</organism>
<dbReference type="InterPro" id="IPR026870">
    <property type="entry name" value="Zinc_ribbon_dom"/>
</dbReference>
<evidence type="ECO:0000259" key="3">
    <source>
        <dbReference type="Pfam" id="PF13240"/>
    </source>
</evidence>
<name>A0A2G3EDE3_9FIRM</name>
<evidence type="ECO:0000256" key="1">
    <source>
        <dbReference type="SAM" id="MobiDB-lite"/>
    </source>
</evidence>
<keyword evidence="2" id="KW-1133">Transmembrane helix</keyword>
<dbReference type="AlphaFoldDB" id="A0A2G3EDE3"/>
<evidence type="ECO:0000256" key="2">
    <source>
        <dbReference type="SAM" id="Phobius"/>
    </source>
</evidence>
<accession>A0A2G3EDE3</accession>
<feature type="region of interest" description="Disordered" evidence="1">
    <location>
        <begin position="31"/>
        <end position="93"/>
    </location>
</feature>
<dbReference type="RefSeq" id="WP_099412706.1">
    <property type="nucleotide sequence ID" value="NZ_PDYH01000008.1"/>
</dbReference>
<feature type="domain" description="Zinc-ribbon" evidence="3">
    <location>
        <begin position="3"/>
        <end position="24"/>
    </location>
</feature>
<dbReference type="EMBL" id="PDYH01000008">
    <property type="protein sequence ID" value="PHU41165.1"/>
    <property type="molecule type" value="Genomic_DNA"/>
</dbReference>
<proteinExistence type="predicted"/>
<dbReference type="Proteomes" id="UP000224317">
    <property type="component" value="Unassembled WGS sequence"/>
</dbReference>
<keyword evidence="5" id="KW-1185">Reference proteome</keyword>
<dbReference type="Pfam" id="PF13240">
    <property type="entry name" value="Zn_Ribbon_1"/>
    <property type="match status" value="1"/>
</dbReference>
<comment type="caution">
    <text evidence="4">The sequence shown here is derived from an EMBL/GenBank/DDBJ whole genome shotgun (WGS) entry which is preliminary data.</text>
</comment>
<sequence>MNCSKCGHEINGNIKFCPKCGTPVEAVSEATEELSNIEVEPETTPVEETVVEPETPVATEETSEEEAPVAEEETPAEETASLFGDNNEPLFEKNEGSIFDEAPVAENDILGDAPTEELTQNQIPASQAPAADPAMIQQPAYDYGTPEYIPEAPKKKFNKVWLIVIGAVILVGAIVALIFCNFRAAFSSPKSLMKNALVGYVEDTFDKNQAYYDLRAQTLKDDGKQQVVDATVTLDDGFKDLLDNYDVDMDWLESAHIRMEVGAKDENNVGANIYGGVNGVDVISLLYLAQMEDEAFYMQIPELSEEYLGVDLSEMSDDELSGAVASLDAISQMGQISNEDLKKLAVKYIKLAADELKDIEKDKDELEVDGVSANYYTLTATIDQETSAAISVAVGEEILEDQELKALMNIYFDYYGSNPVFAESYGISSTDFEDWYDDFLDSVEDMVKEQKKNLRNYQKHHDGDTELAELIVYVNAKGDLKGFELTPESEDGKLYAYYPEDGDEFGMEIGFVDGGSESIITGSGTKSHDVINGDFTIKSDGDEVLEIEVIDYDEGAYEKGHIIGEFVVRSGDDVDAGGDIATQMLANLEYDILFDSSKDTSKCTVTIKNDSVSFATINLETSYGEVELMSAPSHYLDINDYENEEKYADSMSFKTLIANLKKAGVPSEYTDVLEQYEELIHY</sequence>
<keyword evidence="2" id="KW-0472">Membrane</keyword>
<feature type="compositionally biased region" description="Low complexity" evidence="1">
    <location>
        <begin position="42"/>
        <end position="60"/>
    </location>
</feature>